<dbReference type="InterPro" id="IPR044730">
    <property type="entry name" value="RNase_H-like_dom_plant"/>
</dbReference>
<protein>
    <submittedName>
        <fullName evidence="3">Ribonuclease H protein</fullName>
    </submittedName>
</protein>
<proteinExistence type="predicted"/>
<evidence type="ECO:0000313" key="3">
    <source>
        <dbReference type="EMBL" id="MCI06250.1"/>
    </source>
</evidence>
<dbReference type="InterPro" id="IPR012337">
    <property type="entry name" value="RNaseH-like_sf"/>
</dbReference>
<dbReference type="GO" id="GO:0004523">
    <property type="term" value="F:RNA-DNA hybrid ribonuclease activity"/>
    <property type="evidence" value="ECO:0007669"/>
    <property type="project" value="InterPro"/>
</dbReference>
<dbReference type="Pfam" id="PF13456">
    <property type="entry name" value="RVT_3"/>
    <property type="match status" value="1"/>
</dbReference>
<dbReference type="AlphaFoldDB" id="A0A392P464"/>
<evidence type="ECO:0000259" key="2">
    <source>
        <dbReference type="Pfam" id="PF13966"/>
    </source>
</evidence>
<organism evidence="3 4">
    <name type="scientific">Trifolium medium</name>
    <dbReference type="NCBI Taxonomy" id="97028"/>
    <lineage>
        <taxon>Eukaryota</taxon>
        <taxon>Viridiplantae</taxon>
        <taxon>Streptophyta</taxon>
        <taxon>Embryophyta</taxon>
        <taxon>Tracheophyta</taxon>
        <taxon>Spermatophyta</taxon>
        <taxon>Magnoliopsida</taxon>
        <taxon>eudicotyledons</taxon>
        <taxon>Gunneridae</taxon>
        <taxon>Pentapetalae</taxon>
        <taxon>rosids</taxon>
        <taxon>fabids</taxon>
        <taxon>Fabales</taxon>
        <taxon>Fabaceae</taxon>
        <taxon>Papilionoideae</taxon>
        <taxon>50 kb inversion clade</taxon>
        <taxon>NPAAA clade</taxon>
        <taxon>Hologalegina</taxon>
        <taxon>IRL clade</taxon>
        <taxon>Trifolieae</taxon>
        <taxon>Trifolium</taxon>
    </lineage>
</organism>
<comment type="caution">
    <text evidence="3">The sequence shown here is derived from an EMBL/GenBank/DDBJ whole genome shotgun (WGS) entry which is preliminary data.</text>
</comment>
<dbReference type="InterPro" id="IPR052929">
    <property type="entry name" value="RNase_H-like_EbsB-rel"/>
</dbReference>
<dbReference type="PANTHER" id="PTHR47074">
    <property type="entry name" value="BNAC02G40300D PROTEIN"/>
    <property type="match status" value="1"/>
</dbReference>
<dbReference type="InterPro" id="IPR002156">
    <property type="entry name" value="RNaseH_domain"/>
</dbReference>
<feature type="non-terminal residue" evidence="3">
    <location>
        <position position="1"/>
    </location>
</feature>
<accession>A0A392P464</accession>
<evidence type="ECO:0000313" key="4">
    <source>
        <dbReference type="Proteomes" id="UP000265520"/>
    </source>
</evidence>
<dbReference type="SUPFAM" id="SSF53098">
    <property type="entry name" value="Ribonuclease H-like"/>
    <property type="match status" value="1"/>
</dbReference>
<reference evidence="3 4" key="1">
    <citation type="journal article" date="2018" name="Front. Plant Sci.">
        <title>Red Clover (Trifolium pratense) and Zigzag Clover (T. medium) - A Picture of Genomic Similarities and Differences.</title>
        <authorList>
            <person name="Dluhosova J."/>
            <person name="Istvanek J."/>
            <person name="Nedelnik J."/>
            <person name="Repkova J."/>
        </authorList>
    </citation>
    <scope>NUCLEOTIDE SEQUENCE [LARGE SCALE GENOMIC DNA]</scope>
    <source>
        <strain evidence="4">cv. 10/8</strain>
        <tissue evidence="3">Leaf</tissue>
    </source>
</reference>
<dbReference type="Gene3D" id="3.30.420.10">
    <property type="entry name" value="Ribonuclease H-like superfamily/Ribonuclease H"/>
    <property type="match status" value="1"/>
</dbReference>
<dbReference type="Proteomes" id="UP000265520">
    <property type="component" value="Unassembled WGS sequence"/>
</dbReference>
<name>A0A392P464_9FABA</name>
<dbReference type="InterPro" id="IPR036397">
    <property type="entry name" value="RNaseH_sf"/>
</dbReference>
<dbReference type="EMBL" id="LXQA010061253">
    <property type="protein sequence ID" value="MCI06250.1"/>
    <property type="molecule type" value="Genomic_DNA"/>
</dbReference>
<dbReference type="GO" id="GO:0003676">
    <property type="term" value="F:nucleic acid binding"/>
    <property type="evidence" value="ECO:0007669"/>
    <property type="project" value="InterPro"/>
</dbReference>
<feature type="domain" description="RNase H type-1" evidence="1">
    <location>
        <begin position="154"/>
        <end position="229"/>
    </location>
</feature>
<keyword evidence="4" id="KW-1185">Reference proteome</keyword>
<evidence type="ECO:0000259" key="1">
    <source>
        <dbReference type="Pfam" id="PF13456"/>
    </source>
</evidence>
<dbReference type="PANTHER" id="PTHR47074:SF48">
    <property type="entry name" value="POLYNUCLEOTIDYL TRANSFERASE, RIBONUCLEASE H-LIKE SUPERFAMILY PROTEIN"/>
    <property type="match status" value="1"/>
</dbReference>
<dbReference type="Pfam" id="PF13966">
    <property type="entry name" value="zf-RVT"/>
    <property type="match status" value="1"/>
</dbReference>
<dbReference type="CDD" id="cd06222">
    <property type="entry name" value="RNase_H_like"/>
    <property type="match status" value="1"/>
</dbReference>
<dbReference type="InterPro" id="IPR026960">
    <property type="entry name" value="RVT-Znf"/>
</dbReference>
<feature type="domain" description="Reverse transcriptase zinc-binding" evidence="2">
    <location>
        <begin position="2"/>
        <end position="47"/>
    </location>
</feature>
<sequence length="230" mass="26528">ALRGCLPVKERLIPRGVQCDSKCICCDVNGENEWHCFFGCKAAQEVWIESEFWERLHQQIETAAGFKQLVFFLIESQYYGASSYVTMDDLVASRRNQMCWNDKIPSVFEVRRRARDALEDWLKVRGMGARQQPIVTHEAERKWCKPRPGTLKCNIDAACFVNANQYCIGACIRDAEGGFLKALTKTIEGQPEIREAEAIAMLERLKWLQHYSMQRFHIETDCIQVVQGIE</sequence>